<comment type="caution">
    <text evidence="1">The sequence shown here is derived from an EMBL/GenBank/DDBJ whole genome shotgun (WGS) entry which is preliminary data.</text>
</comment>
<protein>
    <submittedName>
        <fullName evidence="1">Uncharacterized protein</fullName>
    </submittedName>
</protein>
<dbReference type="Proteomes" id="UP000638313">
    <property type="component" value="Unassembled WGS sequence"/>
</dbReference>
<name>A0A919B6P4_9ACTN</name>
<accession>A0A919B6P4</accession>
<dbReference type="EMBL" id="BNBD01000008">
    <property type="protein sequence ID" value="GHF55811.1"/>
    <property type="molecule type" value="Genomic_DNA"/>
</dbReference>
<proteinExistence type="predicted"/>
<sequence length="145" mass="15288">MPGFQHTSQLGEYIICPFTGLAVVDCTRVLTPVWFGQTTSPVKVMGVQSVCIWAGRTWHSAGASSCAPAEAGVARGSIAMPARAATVAARRVRAPSGGRVRVLRLGGATGMEVPAFLLCFPVCFRLRSRAGRSLMLATGPDIRLT</sequence>
<keyword evidence="2" id="KW-1185">Reference proteome</keyword>
<evidence type="ECO:0000313" key="2">
    <source>
        <dbReference type="Proteomes" id="UP000638313"/>
    </source>
</evidence>
<reference evidence="1" key="1">
    <citation type="journal article" date="2014" name="Int. J. Syst. Evol. Microbiol.">
        <title>Complete genome sequence of Corynebacterium casei LMG S-19264T (=DSM 44701T), isolated from a smear-ripened cheese.</title>
        <authorList>
            <consortium name="US DOE Joint Genome Institute (JGI-PGF)"/>
            <person name="Walter F."/>
            <person name="Albersmeier A."/>
            <person name="Kalinowski J."/>
            <person name="Ruckert C."/>
        </authorList>
    </citation>
    <scope>NUCLEOTIDE SEQUENCE</scope>
    <source>
        <strain evidence="1">JCM 4059</strain>
    </source>
</reference>
<reference evidence="1" key="2">
    <citation type="submission" date="2020-09" db="EMBL/GenBank/DDBJ databases">
        <authorList>
            <person name="Sun Q."/>
            <person name="Ohkuma M."/>
        </authorList>
    </citation>
    <scope>NUCLEOTIDE SEQUENCE</scope>
    <source>
        <strain evidence="1">JCM 4059</strain>
    </source>
</reference>
<gene>
    <name evidence="1" type="ORF">GCM10010218_41710</name>
</gene>
<organism evidence="1 2">
    <name type="scientific">Streptomyces mashuensis</name>
    <dbReference type="NCBI Taxonomy" id="33904"/>
    <lineage>
        <taxon>Bacteria</taxon>
        <taxon>Bacillati</taxon>
        <taxon>Actinomycetota</taxon>
        <taxon>Actinomycetes</taxon>
        <taxon>Kitasatosporales</taxon>
        <taxon>Streptomycetaceae</taxon>
        <taxon>Streptomyces</taxon>
    </lineage>
</organism>
<evidence type="ECO:0000313" key="1">
    <source>
        <dbReference type="EMBL" id="GHF55811.1"/>
    </source>
</evidence>
<dbReference type="AlphaFoldDB" id="A0A919B6P4"/>